<reference evidence="2" key="1">
    <citation type="journal article" date="2019" name="Int. J. Syst. Evol. Microbiol.">
        <title>The Global Catalogue of Microorganisms (GCM) 10K type strain sequencing project: providing services to taxonomists for standard genome sequencing and annotation.</title>
        <authorList>
            <consortium name="The Broad Institute Genomics Platform"/>
            <consortium name="The Broad Institute Genome Sequencing Center for Infectious Disease"/>
            <person name="Wu L."/>
            <person name="Ma J."/>
        </authorList>
    </citation>
    <scope>NUCLEOTIDE SEQUENCE [LARGE SCALE GENOMIC DNA]</scope>
    <source>
        <strain evidence="2">JCM 17326</strain>
    </source>
</reference>
<organism evidence="1 2">
    <name type="scientific">Nonomuraea rosea</name>
    <dbReference type="NCBI Taxonomy" id="638574"/>
    <lineage>
        <taxon>Bacteria</taxon>
        <taxon>Bacillati</taxon>
        <taxon>Actinomycetota</taxon>
        <taxon>Actinomycetes</taxon>
        <taxon>Streptosporangiales</taxon>
        <taxon>Streptosporangiaceae</taxon>
        <taxon>Nonomuraea</taxon>
    </lineage>
</organism>
<dbReference type="Proteomes" id="UP001500630">
    <property type="component" value="Unassembled WGS sequence"/>
</dbReference>
<name>A0ABP6VPT9_9ACTN</name>
<accession>A0ABP6VPT9</accession>
<proteinExistence type="predicted"/>
<sequence>MADTPDSTQHYWPFPSGPGQVVTDHDWETMATQWQANGVRGFPESGGVPSAGNTGLYAVRVSNTQIEIQPGVAHIAGHFYELKIPKILDLDITGSTGWDGSNIRRDLVTLRLDRANNNFRFVQLKGAVGTGTSMTLEAPGEELPLVQIDVVRNVGVTTAPGDRRWFLGGHVRPIVGQYGWFDPSPYNGELGVDVVGSRLVVGKNGQWVSAKEVFLNDTDSAVVAQLQALQSQVTSLQGQLDTAVTDLDTLGWQLSGTQADLDAAEASLATARSDLAALQPGPWTNVSFLQSNLTNYNSTTVLQVRRVGSVVFMKGALARTDGTALGSYLGKGDNLLQVPAGFRPAGPQYFAVSTYNNTDLQHPPGASASMGTDGIIRLWVPPNLTSRSQIYRVEFSISWMLG</sequence>
<keyword evidence="2" id="KW-1185">Reference proteome</keyword>
<evidence type="ECO:0000313" key="1">
    <source>
        <dbReference type="EMBL" id="GAA3537140.1"/>
    </source>
</evidence>
<dbReference type="Gene3D" id="1.20.120.330">
    <property type="entry name" value="Nucleotidyltransferases domain 2"/>
    <property type="match status" value="1"/>
</dbReference>
<dbReference type="RefSeq" id="WP_345559973.1">
    <property type="nucleotide sequence ID" value="NZ_BAABDQ010000003.1"/>
</dbReference>
<comment type="caution">
    <text evidence="1">The sequence shown here is derived from an EMBL/GenBank/DDBJ whole genome shotgun (WGS) entry which is preliminary data.</text>
</comment>
<protein>
    <recommendedName>
        <fullName evidence="3">Minor tail protein</fullName>
    </recommendedName>
</protein>
<gene>
    <name evidence="1" type="ORF">GCM10022419_016200</name>
</gene>
<evidence type="ECO:0000313" key="2">
    <source>
        <dbReference type="Proteomes" id="UP001500630"/>
    </source>
</evidence>
<evidence type="ECO:0008006" key="3">
    <source>
        <dbReference type="Google" id="ProtNLM"/>
    </source>
</evidence>
<dbReference type="EMBL" id="BAABDQ010000003">
    <property type="protein sequence ID" value="GAA3537140.1"/>
    <property type="molecule type" value="Genomic_DNA"/>
</dbReference>